<dbReference type="PANTHER" id="PTHR11388">
    <property type="entry name" value="ORGANIC ANION TRANSPORTER"/>
    <property type="match status" value="1"/>
</dbReference>
<evidence type="ECO:0000256" key="1">
    <source>
        <dbReference type="ARBA" id="ARBA00023157"/>
    </source>
</evidence>
<dbReference type="InterPro" id="IPR004156">
    <property type="entry name" value="OATP"/>
</dbReference>
<gene>
    <name evidence="4" type="ORF">LOTGIDRAFT_227443</name>
</gene>
<dbReference type="SUPFAM" id="SSF103473">
    <property type="entry name" value="MFS general substrate transporter"/>
    <property type="match status" value="1"/>
</dbReference>
<dbReference type="GO" id="GO:0015347">
    <property type="term" value="F:sodium-independent organic anion transmembrane transporter activity"/>
    <property type="evidence" value="ECO:0007669"/>
    <property type="project" value="TreeGrafter"/>
</dbReference>
<dbReference type="GO" id="GO:0016323">
    <property type="term" value="C:basolateral plasma membrane"/>
    <property type="evidence" value="ECO:0007669"/>
    <property type="project" value="TreeGrafter"/>
</dbReference>
<reference evidence="4 5" key="1">
    <citation type="journal article" date="2013" name="Nature">
        <title>Insights into bilaterian evolution from three spiralian genomes.</title>
        <authorList>
            <person name="Simakov O."/>
            <person name="Marletaz F."/>
            <person name="Cho S.J."/>
            <person name="Edsinger-Gonzales E."/>
            <person name="Havlak P."/>
            <person name="Hellsten U."/>
            <person name="Kuo D.H."/>
            <person name="Larsson T."/>
            <person name="Lv J."/>
            <person name="Arendt D."/>
            <person name="Savage R."/>
            <person name="Osoegawa K."/>
            <person name="de Jong P."/>
            <person name="Grimwood J."/>
            <person name="Chapman J.A."/>
            <person name="Shapiro H."/>
            <person name="Aerts A."/>
            <person name="Otillar R.P."/>
            <person name="Terry A.Y."/>
            <person name="Boore J.L."/>
            <person name="Grigoriev I.V."/>
            <person name="Lindberg D.R."/>
            <person name="Seaver E.C."/>
            <person name="Weisblat D.A."/>
            <person name="Putnam N.H."/>
            <person name="Rokhsar D.S."/>
        </authorList>
    </citation>
    <scope>NUCLEOTIDE SEQUENCE [LARGE SCALE GENOMIC DNA]</scope>
</reference>
<dbReference type="InterPro" id="IPR036259">
    <property type="entry name" value="MFS_trans_sf"/>
</dbReference>
<dbReference type="HOGENOM" id="CLU_1231130_0_0_1"/>
<feature type="transmembrane region" description="Helical" evidence="3">
    <location>
        <begin position="183"/>
        <end position="200"/>
    </location>
</feature>
<dbReference type="Gene3D" id="1.20.1250.20">
    <property type="entry name" value="MFS general substrate transporter like domains"/>
    <property type="match status" value="1"/>
</dbReference>
<dbReference type="CTD" id="20247413"/>
<dbReference type="RefSeq" id="XP_009055887.1">
    <property type="nucleotide sequence ID" value="XM_009057639.1"/>
</dbReference>
<keyword evidence="5" id="KW-1185">Reference proteome</keyword>
<dbReference type="OrthoDB" id="6149675at2759"/>
<keyword evidence="1" id="KW-1015">Disulfide bond</keyword>
<feature type="transmembrane region" description="Helical" evidence="3">
    <location>
        <begin position="39"/>
        <end position="60"/>
    </location>
</feature>
<evidence type="ECO:0008006" key="6">
    <source>
        <dbReference type="Google" id="ProtNLM"/>
    </source>
</evidence>
<keyword evidence="3" id="KW-1133">Transmembrane helix</keyword>
<dbReference type="EMBL" id="KB201925">
    <property type="protein sequence ID" value="ESO93423.1"/>
    <property type="molecule type" value="Genomic_DNA"/>
</dbReference>
<feature type="transmembrane region" description="Helical" evidence="3">
    <location>
        <begin position="108"/>
        <end position="130"/>
    </location>
</feature>
<dbReference type="Pfam" id="PF03137">
    <property type="entry name" value="OATP"/>
    <property type="match status" value="1"/>
</dbReference>
<evidence type="ECO:0000256" key="2">
    <source>
        <dbReference type="SAM" id="MobiDB-lite"/>
    </source>
</evidence>
<dbReference type="GO" id="GO:0043252">
    <property type="term" value="P:sodium-independent organic anion transport"/>
    <property type="evidence" value="ECO:0007669"/>
    <property type="project" value="TreeGrafter"/>
</dbReference>
<proteinExistence type="predicted"/>
<feature type="region of interest" description="Disordered" evidence="2">
    <location>
        <begin position="1"/>
        <end position="29"/>
    </location>
</feature>
<evidence type="ECO:0000313" key="4">
    <source>
        <dbReference type="EMBL" id="ESO93423.1"/>
    </source>
</evidence>
<dbReference type="AlphaFoldDB" id="V3ZPW4"/>
<sequence length="225" mass="24871">MMEGSSVPSNHEMGDDSPDMSSLKEPQPKPQRSLLFNDIRFFIFCYCISNLLSNTVIVYVVSQITALEREFHLSSSQTGFLVSSMDLGVFTTTIVVGYFANKVHIPKILAITTLVFGITALDSSLPHFIFGPGDADYSNDSVIEGNLSPIREHLCQDSNVSVREQCSEADHQDVQTEAIEGTISFWMVVMGCILNGVALSPRYPFFVTFVESNTDKSRSGFFIGK</sequence>
<dbReference type="GeneID" id="20247413"/>
<name>V3ZPW4_LOTGI</name>
<dbReference type="Proteomes" id="UP000030746">
    <property type="component" value="Unassembled WGS sequence"/>
</dbReference>
<dbReference type="OMA" id="NSNCVEG"/>
<keyword evidence="3" id="KW-0472">Membrane</keyword>
<feature type="transmembrane region" description="Helical" evidence="3">
    <location>
        <begin position="80"/>
        <end position="101"/>
    </location>
</feature>
<dbReference type="KEGG" id="lgi:LOTGIDRAFT_227443"/>
<evidence type="ECO:0000256" key="3">
    <source>
        <dbReference type="SAM" id="Phobius"/>
    </source>
</evidence>
<dbReference type="PANTHER" id="PTHR11388:SF142">
    <property type="entry name" value="SOLUTE CARRIER ORGANIC ANION TRANSPORTER FAMILY MEMBER 5A1"/>
    <property type="match status" value="1"/>
</dbReference>
<keyword evidence="3" id="KW-0812">Transmembrane</keyword>
<evidence type="ECO:0000313" key="5">
    <source>
        <dbReference type="Proteomes" id="UP000030746"/>
    </source>
</evidence>
<protein>
    <recommendedName>
        <fullName evidence="6">Major facilitator superfamily (MFS) profile domain-containing protein</fullName>
    </recommendedName>
</protein>
<organism evidence="4 5">
    <name type="scientific">Lottia gigantea</name>
    <name type="common">Giant owl limpet</name>
    <dbReference type="NCBI Taxonomy" id="225164"/>
    <lineage>
        <taxon>Eukaryota</taxon>
        <taxon>Metazoa</taxon>
        <taxon>Spiralia</taxon>
        <taxon>Lophotrochozoa</taxon>
        <taxon>Mollusca</taxon>
        <taxon>Gastropoda</taxon>
        <taxon>Patellogastropoda</taxon>
        <taxon>Lottioidea</taxon>
        <taxon>Lottiidae</taxon>
        <taxon>Lottia</taxon>
    </lineage>
</organism>
<accession>V3ZPW4</accession>